<sequence>MKTSDITVVFQGAVKPYVGADKDSLRENVRKTRRALPNADIILSTWKGAELPRGLAVDAIVESDDPGGLPGIKYDSPKGNNVNRQLVSTLAGLDAARTKYAVKLRTDSWLEHAGFIDYAKAASRLGRSDSRIVASSFFTLDPTIFERVPFHLSDWFHFGRTERLREYWGAPIVTSADASWYDREPHAPHSTFFERNFRARFAVEQHVCIHYAKRYGYTTPESLNDTNPDVLASFQRFIVQETLLLDPWQIGLRMPKYDWVGASLFQKINTLMHLDWIALSGSGPLDDCSEEATHRLLARRRQLKKLTRAGFRASTPLHKVMFTTQGGFALRRAAVLLLGRFQ</sequence>
<protein>
    <submittedName>
        <fullName evidence="1">WavE lipopolysaccharide synthesis family protein</fullName>
    </submittedName>
</protein>
<gene>
    <name evidence="1" type="ORF">RW095_00420</name>
</gene>
<name>A0ABZ0E9W5_9BURK</name>
<dbReference type="Pfam" id="PF07507">
    <property type="entry name" value="WavE"/>
    <property type="match status" value="1"/>
</dbReference>
<organism evidence="1 2">
    <name type="scientific">Paraburkholderia kirstenboschensis</name>
    <dbReference type="NCBI Taxonomy" id="1245436"/>
    <lineage>
        <taxon>Bacteria</taxon>
        <taxon>Pseudomonadati</taxon>
        <taxon>Pseudomonadota</taxon>
        <taxon>Betaproteobacteria</taxon>
        <taxon>Burkholderiales</taxon>
        <taxon>Burkholderiaceae</taxon>
        <taxon>Paraburkholderia</taxon>
    </lineage>
</organism>
<keyword evidence="2" id="KW-1185">Reference proteome</keyword>
<reference evidence="1 2" key="1">
    <citation type="submission" date="2023-10" db="EMBL/GenBank/DDBJ databases">
        <title>Surface-active antibiotics is a multifunctional adaptation for post-fire microbes.</title>
        <authorList>
            <person name="Liu M.D."/>
            <person name="Du Y."/>
            <person name="Koupaei S.K."/>
            <person name="Kim N.R."/>
            <person name="Zhang W."/>
            <person name="Traxler M.F."/>
        </authorList>
    </citation>
    <scope>NUCLEOTIDE SEQUENCE [LARGE SCALE GENOMIC DNA]</scope>
    <source>
        <strain evidence="1 2">F3</strain>
    </source>
</reference>
<evidence type="ECO:0000313" key="2">
    <source>
        <dbReference type="Proteomes" id="UP001302652"/>
    </source>
</evidence>
<dbReference type="RefSeq" id="WP_317015782.1">
    <property type="nucleotide sequence ID" value="NZ_CP136511.1"/>
</dbReference>
<dbReference type="EMBL" id="CP136511">
    <property type="protein sequence ID" value="WOD14035.1"/>
    <property type="molecule type" value="Genomic_DNA"/>
</dbReference>
<dbReference type="Proteomes" id="UP001302652">
    <property type="component" value="Chromosome 3"/>
</dbReference>
<accession>A0ABZ0E9W5</accession>
<dbReference type="InterPro" id="IPR011122">
    <property type="entry name" value="WavE"/>
</dbReference>
<evidence type="ECO:0000313" key="1">
    <source>
        <dbReference type="EMBL" id="WOD14035.1"/>
    </source>
</evidence>
<proteinExistence type="predicted"/>